<dbReference type="InterPro" id="IPR038763">
    <property type="entry name" value="DHH_sf"/>
</dbReference>
<organism evidence="8 9">
    <name type="scientific">Ramazzottius varieornatus</name>
    <name type="common">Water bear</name>
    <name type="synonym">Tardigrade</name>
    <dbReference type="NCBI Taxonomy" id="947166"/>
    <lineage>
        <taxon>Eukaryota</taxon>
        <taxon>Metazoa</taxon>
        <taxon>Ecdysozoa</taxon>
        <taxon>Tardigrada</taxon>
        <taxon>Eutardigrada</taxon>
        <taxon>Parachela</taxon>
        <taxon>Hypsibioidea</taxon>
        <taxon>Ramazzottiidae</taxon>
        <taxon>Ramazzottius</taxon>
    </lineage>
</organism>
<feature type="region of interest" description="Disordered" evidence="6">
    <location>
        <begin position="494"/>
        <end position="538"/>
    </location>
</feature>
<accession>A0A1D1UYU9</accession>
<dbReference type="InterPro" id="IPR038222">
    <property type="entry name" value="DHHA2_dom_sf"/>
</dbReference>
<dbReference type="Pfam" id="PF01368">
    <property type="entry name" value="DHH"/>
    <property type="match status" value="1"/>
</dbReference>
<sequence length="538" mass="59311">MMDRPEETLREYLRMTKKTVLDKDLDKFPRVHIVVGNEACDLDSCVSALIYAYYIQTSEERQAKSRVDRFTIPLLNIPQEDFTLKSEVRFALKKQGIDESCLIFLDEVQLLPLASKVDFTLVDHHVPTGKLAQMKAVTEIVDHHPFQQQHPDALYLKNVKKRTIEAVGSCATLIAEKVLGWLTDKGALTLLYETIILDTVNFSPSAKKATAKDVDMADKLEAKLGKSGLKASRADILAQLNDAKSDVGSLSTAQLLRKDVKMLSSAAGTVMVSSLPILVKDYFNDEKRQQELRQLTQLAVVLGVSIKSKNISRDLLVYAADANLLSKVSGGLLRSTNPPLSLATSEAAFRPSNENFRYYSQTNVAASRKQILPLLADILGEAASASPPKSPFTSEGTSAFTGANSGTVTPPNSYIGQSFLQHDTHAIFAGVNRKMQQELETTGRGQKEEAEMGSSRTPNEPFTPSNTFVDESARILMRGKFQDNNELQSKVERLKLQREGASASGSAQSSRHPSAINDDREGAVFHMDDETDSNQRKE</sequence>
<dbReference type="GO" id="GO:0005737">
    <property type="term" value="C:cytoplasm"/>
    <property type="evidence" value="ECO:0007669"/>
    <property type="project" value="InterPro"/>
</dbReference>
<evidence type="ECO:0000259" key="7">
    <source>
        <dbReference type="SMART" id="SM01131"/>
    </source>
</evidence>
<keyword evidence="9" id="KW-1185">Reference proteome</keyword>
<proteinExistence type="inferred from homology"/>
<name>A0A1D1UYU9_RAMVA</name>
<keyword evidence="5" id="KW-0464">Manganese</keyword>
<evidence type="ECO:0000313" key="9">
    <source>
        <dbReference type="Proteomes" id="UP000186922"/>
    </source>
</evidence>
<dbReference type="InterPro" id="IPR004097">
    <property type="entry name" value="DHHA2"/>
</dbReference>
<feature type="compositionally biased region" description="Low complexity" evidence="6">
    <location>
        <begin position="501"/>
        <end position="515"/>
    </location>
</feature>
<feature type="region of interest" description="Disordered" evidence="6">
    <location>
        <begin position="437"/>
        <end position="467"/>
    </location>
</feature>
<evidence type="ECO:0000256" key="5">
    <source>
        <dbReference type="ARBA" id="ARBA00023211"/>
    </source>
</evidence>
<keyword evidence="4" id="KW-0378">Hydrolase</keyword>
<keyword evidence="3" id="KW-0479">Metal-binding</keyword>
<feature type="compositionally biased region" description="Basic and acidic residues" evidence="6">
    <location>
        <begin position="517"/>
        <end position="538"/>
    </location>
</feature>
<dbReference type="GO" id="GO:0004309">
    <property type="term" value="F:exopolyphosphatase activity"/>
    <property type="evidence" value="ECO:0007669"/>
    <property type="project" value="TreeGrafter"/>
</dbReference>
<gene>
    <name evidence="8" type="primary">RvY_06359-1</name>
    <name evidence="8" type="synonym">RvY_06359.1</name>
    <name evidence="8" type="ORF">RvY_06359</name>
</gene>
<feature type="compositionally biased region" description="Polar residues" evidence="6">
    <location>
        <begin position="454"/>
        <end position="467"/>
    </location>
</feature>
<dbReference type="Pfam" id="PF02833">
    <property type="entry name" value="DHHA2"/>
    <property type="match status" value="1"/>
</dbReference>
<feature type="domain" description="DHHA2" evidence="7">
    <location>
        <begin position="237"/>
        <end position="379"/>
    </location>
</feature>
<dbReference type="Gene3D" id="3.90.1640.10">
    <property type="entry name" value="inorganic pyrophosphatase (n-terminal core)"/>
    <property type="match status" value="1"/>
</dbReference>
<comment type="similarity">
    <text evidence="2">Belongs to the PPase class C family. Prune subfamily.</text>
</comment>
<evidence type="ECO:0000256" key="2">
    <source>
        <dbReference type="ARBA" id="ARBA00010331"/>
    </source>
</evidence>
<evidence type="ECO:0000256" key="6">
    <source>
        <dbReference type="SAM" id="MobiDB-lite"/>
    </source>
</evidence>
<comment type="cofactor">
    <cofactor evidence="1">
        <name>Mn(2+)</name>
        <dbReference type="ChEBI" id="CHEBI:29035"/>
    </cofactor>
</comment>
<dbReference type="InterPro" id="IPR001667">
    <property type="entry name" value="DDH_dom"/>
</dbReference>
<comment type="caution">
    <text evidence="8">The sequence shown here is derived from an EMBL/GenBank/DDBJ whole genome shotgun (WGS) entry which is preliminary data.</text>
</comment>
<evidence type="ECO:0000256" key="4">
    <source>
        <dbReference type="ARBA" id="ARBA00022801"/>
    </source>
</evidence>
<dbReference type="Gene3D" id="3.10.310.20">
    <property type="entry name" value="DHHA2 domain"/>
    <property type="match status" value="1"/>
</dbReference>
<reference evidence="8 9" key="1">
    <citation type="journal article" date="2016" name="Nat. Commun.">
        <title>Extremotolerant tardigrade genome and improved radiotolerance of human cultured cells by tardigrade-unique protein.</title>
        <authorList>
            <person name="Hashimoto T."/>
            <person name="Horikawa D.D."/>
            <person name="Saito Y."/>
            <person name="Kuwahara H."/>
            <person name="Kozuka-Hata H."/>
            <person name="Shin-I T."/>
            <person name="Minakuchi Y."/>
            <person name="Ohishi K."/>
            <person name="Motoyama A."/>
            <person name="Aizu T."/>
            <person name="Enomoto A."/>
            <person name="Kondo K."/>
            <person name="Tanaka S."/>
            <person name="Hara Y."/>
            <person name="Koshikawa S."/>
            <person name="Sagara H."/>
            <person name="Miura T."/>
            <person name="Yokobori S."/>
            <person name="Miyagawa K."/>
            <person name="Suzuki Y."/>
            <person name="Kubo T."/>
            <person name="Oyama M."/>
            <person name="Kohara Y."/>
            <person name="Fujiyama A."/>
            <person name="Arakawa K."/>
            <person name="Katayama T."/>
            <person name="Toyoda A."/>
            <person name="Kunieda T."/>
        </authorList>
    </citation>
    <scope>NUCLEOTIDE SEQUENCE [LARGE SCALE GENOMIC DNA]</scope>
    <source>
        <strain evidence="8 9">YOKOZUNA-1</strain>
    </source>
</reference>
<dbReference type="AlphaFoldDB" id="A0A1D1UYU9"/>
<evidence type="ECO:0000256" key="3">
    <source>
        <dbReference type="ARBA" id="ARBA00022723"/>
    </source>
</evidence>
<dbReference type="PANTHER" id="PTHR12112">
    <property type="entry name" value="BNIP - RELATED"/>
    <property type="match status" value="1"/>
</dbReference>
<dbReference type="SUPFAM" id="SSF64182">
    <property type="entry name" value="DHH phosphoesterases"/>
    <property type="match status" value="1"/>
</dbReference>
<evidence type="ECO:0000256" key="1">
    <source>
        <dbReference type="ARBA" id="ARBA00001936"/>
    </source>
</evidence>
<evidence type="ECO:0000313" key="8">
    <source>
        <dbReference type="EMBL" id="GAU94621.1"/>
    </source>
</evidence>
<dbReference type="SMART" id="SM01131">
    <property type="entry name" value="DHHA2"/>
    <property type="match status" value="1"/>
</dbReference>
<dbReference type="EMBL" id="BDGG01000002">
    <property type="protein sequence ID" value="GAU94621.1"/>
    <property type="molecule type" value="Genomic_DNA"/>
</dbReference>
<protein>
    <recommendedName>
        <fullName evidence="7">DHHA2 domain-containing protein</fullName>
    </recommendedName>
</protein>
<dbReference type="Proteomes" id="UP000186922">
    <property type="component" value="Unassembled WGS sequence"/>
</dbReference>
<dbReference type="PANTHER" id="PTHR12112:SF39">
    <property type="entry name" value="EG:152A3.5 PROTEIN (FBGN0003116_PN PROTEIN)"/>
    <property type="match status" value="1"/>
</dbReference>
<dbReference type="STRING" id="947166.A0A1D1UYU9"/>
<dbReference type="OrthoDB" id="374045at2759"/>